<feature type="compositionally biased region" description="Basic residues" evidence="1">
    <location>
        <begin position="394"/>
        <end position="407"/>
    </location>
</feature>
<keyword evidence="3" id="KW-1185">Reference proteome</keyword>
<sequence length="872" mass="98992">ESISSEKDKQVSVDKRVLRKENQKKQREKFIQEVSEDDSIPSVSSQRESDSSTNCSNTIDEPGSNSLNVCLVQTVRSCDPLAVEMGTPTFSLLYEKLCDAVVLADRATQEAILCYCQFGKALIQRRGEIASEKQVNPESNTINNMSVDYSIKIESSTCALPKDTLLSDEKNSELSHPDLGSGSDKKNSELSHTSNTSEEQALNTSLNETSPESWSLDNLAEWCYLNVSCDKKRILDRMKKSIQDVRDNPVSDYAKLKADYMFTNLEASISLHLAHFGTVGRLGVELLPWKSNKNKGDYFKCLEDLKKIRDNETLQLARIKSEENIRMAKVKSKHLQEHTTTVVEFHKNIADDLTTIDRDVKPTKKKSSRKRKTINYAESSEENHSSDADYTEKPKKKKESGSKRLRGKANCDDMDKGDIIVETSETPEDNTSHEITPGTSQQSSIPPEISELLTPSGPEDTTSHEITPGTSQQSPTPSEISEDITTSREGTPCPVIQSIQQTSLNTISISHDTPRSVIQSTQQASIFTPQKPIITKTMYDRYSPYLICAFNATINYIEESVEEGVYIEIKNLLQAKDRLILQETIVNKLDALFETEYTKIESKIISETEINGDNQTEEARFNFFIRDTLLDFVANFRYRMPRVLDREISERTYIVESLSPIFRAFRNAFPDIKYDWIEKNVASIKEANNMFADDISPRKTDLLVIRLSDGLEIMNTEVSGPPFKVTREHTVGDAKKLLMMSLCSLCRMLGNNLDCSIEIAKEIKSYSIQIIGDRLTLFSVSLIGKEKFLAVELVSCLIPFSFDAIHYYTKIFNFFMTIRTEFVNQEKLRRKMYSSALVDNSEKVRDWLLLPDDYFFYDLKPLPEDIDEVIVI</sequence>
<feature type="compositionally biased region" description="Polar residues" evidence="1">
    <location>
        <begin position="190"/>
        <end position="212"/>
    </location>
</feature>
<feature type="compositionally biased region" description="Basic and acidic residues" evidence="1">
    <location>
        <begin position="1"/>
        <end position="31"/>
    </location>
</feature>
<dbReference type="Proteomes" id="UP001153678">
    <property type="component" value="Unassembled WGS sequence"/>
</dbReference>
<evidence type="ECO:0000256" key="1">
    <source>
        <dbReference type="SAM" id="MobiDB-lite"/>
    </source>
</evidence>
<reference evidence="2" key="1">
    <citation type="submission" date="2022-08" db="EMBL/GenBank/DDBJ databases">
        <authorList>
            <person name="Kallberg Y."/>
            <person name="Tangrot J."/>
            <person name="Rosling A."/>
        </authorList>
    </citation>
    <scope>NUCLEOTIDE SEQUENCE</scope>
    <source>
        <strain evidence="2">Wild A</strain>
    </source>
</reference>
<proteinExistence type="predicted"/>
<gene>
    <name evidence="2" type="ORF">FWILDA_LOCUS11482</name>
</gene>
<accession>A0A9W4X3P9</accession>
<organism evidence="2 3">
    <name type="scientific">Funneliformis geosporum</name>
    <dbReference type="NCBI Taxonomy" id="1117311"/>
    <lineage>
        <taxon>Eukaryota</taxon>
        <taxon>Fungi</taxon>
        <taxon>Fungi incertae sedis</taxon>
        <taxon>Mucoromycota</taxon>
        <taxon>Glomeromycotina</taxon>
        <taxon>Glomeromycetes</taxon>
        <taxon>Glomerales</taxon>
        <taxon>Glomeraceae</taxon>
        <taxon>Funneliformis</taxon>
    </lineage>
</organism>
<name>A0A9W4X3P9_9GLOM</name>
<protein>
    <submittedName>
        <fullName evidence="2">7509_t:CDS:1</fullName>
    </submittedName>
</protein>
<dbReference type="AlphaFoldDB" id="A0A9W4X3P9"/>
<feature type="compositionally biased region" description="Basic and acidic residues" evidence="1">
    <location>
        <begin position="381"/>
        <end position="393"/>
    </location>
</feature>
<feature type="region of interest" description="Disordered" evidence="1">
    <location>
        <begin position="1"/>
        <end position="60"/>
    </location>
</feature>
<evidence type="ECO:0000313" key="3">
    <source>
        <dbReference type="Proteomes" id="UP001153678"/>
    </source>
</evidence>
<feature type="region of interest" description="Disordered" evidence="1">
    <location>
        <begin position="170"/>
        <end position="212"/>
    </location>
</feature>
<feature type="compositionally biased region" description="Polar residues" evidence="1">
    <location>
        <begin position="464"/>
        <end position="489"/>
    </location>
</feature>
<dbReference type="EMBL" id="CAMKVN010003276">
    <property type="protein sequence ID" value="CAI2184244.1"/>
    <property type="molecule type" value="Genomic_DNA"/>
</dbReference>
<feature type="compositionally biased region" description="Polar residues" evidence="1">
    <location>
        <begin position="433"/>
        <end position="445"/>
    </location>
</feature>
<feature type="compositionally biased region" description="Basic residues" evidence="1">
    <location>
        <begin position="363"/>
        <end position="373"/>
    </location>
</feature>
<feature type="region of interest" description="Disordered" evidence="1">
    <location>
        <begin position="361"/>
        <end position="491"/>
    </location>
</feature>
<feature type="compositionally biased region" description="Basic and acidic residues" evidence="1">
    <location>
        <begin position="409"/>
        <end position="419"/>
    </location>
</feature>
<feature type="non-terminal residue" evidence="2">
    <location>
        <position position="1"/>
    </location>
</feature>
<evidence type="ECO:0000313" key="2">
    <source>
        <dbReference type="EMBL" id="CAI2184244.1"/>
    </source>
</evidence>
<feature type="compositionally biased region" description="Polar residues" evidence="1">
    <location>
        <begin position="41"/>
        <end position="60"/>
    </location>
</feature>
<dbReference type="OrthoDB" id="2160237at2759"/>
<comment type="caution">
    <text evidence="2">The sequence shown here is derived from an EMBL/GenBank/DDBJ whole genome shotgun (WGS) entry which is preliminary data.</text>
</comment>